<comment type="caution">
    <text evidence="1">Lacks conserved residue(s) required for the propagation of feature annotation.</text>
</comment>
<keyword evidence="1" id="KW-1015">Disulfide bond</keyword>
<accession>A0A8S3T4H7</accession>
<feature type="chain" id="PRO_5035786284" description="ShKT domain-containing protein" evidence="2">
    <location>
        <begin position="17"/>
        <end position="251"/>
    </location>
</feature>
<dbReference type="PROSITE" id="PS51670">
    <property type="entry name" value="SHKT"/>
    <property type="match status" value="1"/>
</dbReference>
<feature type="signal peptide" evidence="2">
    <location>
        <begin position="1"/>
        <end position="16"/>
    </location>
</feature>
<evidence type="ECO:0000256" key="1">
    <source>
        <dbReference type="PROSITE-ProRule" id="PRU01005"/>
    </source>
</evidence>
<protein>
    <recommendedName>
        <fullName evidence="7">ShKT domain-containing protein</fullName>
    </recommendedName>
</protein>
<keyword evidence="2" id="KW-0732">Signal</keyword>
<evidence type="ECO:0000259" key="4">
    <source>
        <dbReference type="PROSITE" id="PS51670"/>
    </source>
</evidence>
<evidence type="ECO:0000313" key="5">
    <source>
        <dbReference type="EMBL" id="CAG2226392.1"/>
    </source>
</evidence>
<dbReference type="AlphaFoldDB" id="A0A8S3T4H7"/>
<evidence type="ECO:0000313" key="6">
    <source>
        <dbReference type="Proteomes" id="UP000683360"/>
    </source>
</evidence>
<dbReference type="PROSITE" id="PS50835">
    <property type="entry name" value="IG_LIKE"/>
    <property type="match status" value="1"/>
</dbReference>
<feature type="domain" description="Ig-like" evidence="3">
    <location>
        <begin position="34"/>
        <end position="148"/>
    </location>
</feature>
<sequence length="251" mass="28294">MVWLFPVLFKSMVVLGRQQNNGLLVSERSADQIPYDSNRLIVDKEQDYVHVGDKPEYSCSVTGKITFLIANPVRWERSSSDGSRVKISVLANVEYEQAHKYNVLLHTNNSYMTFELSFIEGITEADDGFLYCVQYNRYMTVLAEKKVKINVLAKTTTAAPTTTTKQTTTSISNNICIDGHDICTHLFPGECEAALHLMILCPASCGNCNRPGRYCADRFYDCSKVKEQCNDYTIKQICPSTCNVCDWNTGM</sequence>
<feature type="disulfide bond" evidence="1">
    <location>
        <begin position="229"/>
        <end position="242"/>
    </location>
</feature>
<dbReference type="EMBL" id="CAJPWZ010001900">
    <property type="protein sequence ID" value="CAG2226392.1"/>
    <property type="molecule type" value="Genomic_DNA"/>
</dbReference>
<dbReference type="OrthoDB" id="6095306at2759"/>
<organism evidence="5 6">
    <name type="scientific">Mytilus edulis</name>
    <name type="common">Blue mussel</name>
    <dbReference type="NCBI Taxonomy" id="6550"/>
    <lineage>
        <taxon>Eukaryota</taxon>
        <taxon>Metazoa</taxon>
        <taxon>Spiralia</taxon>
        <taxon>Lophotrochozoa</taxon>
        <taxon>Mollusca</taxon>
        <taxon>Bivalvia</taxon>
        <taxon>Autobranchia</taxon>
        <taxon>Pteriomorphia</taxon>
        <taxon>Mytilida</taxon>
        <taxon>Mytiloidea</taxon>
        <taxon>Mytilidae</taxon>
        <taxon>Mytilinae</taxon>
        <taxon>Mytilus</taxon>
    </lineage>
</organism>
<dbReference type="InterPro" id="IPR003582">
    <property type="entry name" value="ShKT_dom"/>
</dbReference>
<keyword evidence="6" id="KW-1185">Reference proteome</keyword>
<dbReference type="Proteomes" id="UP000683360">
    <property type="component" value="Unassembled WGS sequence"/>
</dbReference>
<proteinExistence type="predicted"/>
<gene>
    <name evidence="5" type="ORF">MEDL_39470</name>
</gene>
<comment type="caution">
    <text evidence="5">The sequence shown here is derived from an EMBL/GenBank/DDBJ whole genome shotgun (WGS) entry which is preliminary data.</text>
</comment>
<evidence type="ECO:0008006" key="7">
    <source>
        <dbReference type="Google" id="ProtNLM"/>
    </source>
</evidence>
<evidence type="ECO:0000256" key="2">
    <source>
        <dbReference type="SAM" id="SignalP"/>
    </source>
</evidence>
<dbReference type="InterPro" id="IPR007110">
    <property type="entry name" value="Ig-like_dom"/>
</dbReference>
<feature type="domain" description="ShKT" evidence="4">
    <location>
        <begin position="215"/>
        <end position="245"/>
    </location>
</feature>
<name>A0A8S3T4H7_MYTED</name>
<reference evidence="5" key="1">
    <citation type="submission" date="2021-03" db="EMBL/GenBank/DDBJ databases">
        <authorList>
            <person name="Bekaert M."/>
        </authorList>
    </citation>
    <scope>NUCLEOTIDE SEQUENCE</scope>
</reference>
<dbReference type="SMART" id="SM00254">
    <property type="entry name" value="ShKT"/>
    <property type="match status" value="2"/>
</dbReference>
<evidence type="ECO:0000259" key="3">
    <source>
        <dbReference type="PROSITE" id="PS50835"/>
    </source>
</evidence>